<keyword evidence="8" id="KW-1185">Reference proteome</keyword>
<dbReference type="InterPro" id="IPR036034">
    <property type="entry name" value="PDZ_sf"/>
</dbReference>
<accession>A0A419SN56</accession>
<keyword evidence="4" id="KW-0720">Serine protease</keyword>
<evidence type="ECO:0000256" key="5">
    <source>
        <dbReference type="SAM" id="Phobius"/>
    </source>
</evidence>
<protein>
    <submittedName>
        <fullName evidence="7">Peptidase S1</fullName>
    </submittedName>
</protein>
<dbReference type="GO" id="GO:0004252">
    <property type="term" value="F:serine-type endopeptidase activity"/>
    <property type="evidence" value="ECO:0007669"/>
    <property type="project" value="InterPro"/>
</dbReference>
<feature type="transmembrane region" description="Helical" evidence="5">
    <location>
        <begin position="9"/>
        <end position="27"/>
    </location>
</feature>
<keyword evidence="5" id="KW-0472">Membrane</keyword>
<dbReference type="PANTHER" id="PTHR22939">
    <property type="entry name" value="SERINE PROTEASE FAMILY S1C HTRA-RELATED"/>
    <property type="match status" value="1"/>
</dbReference>
<keyword evidence="3" id="KW-0378">Hydrolase</keyword>
<dbReference type="GO" id="GO:0006508">
    <property type="term" value="P:proteolysis"/>
    <property type="evidence" value="ECO:0007669"/>
    <property type="project" value="UniProtKB-KW"/>
</dbReference>
<evidence type="ECO:0000256" key="1">
    <source>
        <dbReference type="ARBA" id="ARBA00010541"/>
    </source>
</evidence>
<keyword evidence="2" id="KW-0645">Protease</keyword>
<keyword evidence="5" id="KW-1133">Transmembrane helix</keyword>
<dbReference type="FunFam" id="2.40.10.10:FF:000001">
    <property type="entry name" value="Periplasmic serine protease DegS"/>
    <property type="match status" value="1"/>
</dbReference>
<comment type="caution">
    <text evidence="7">The sequence shown here is derived from an EMBL/GenBank/DDBJ whole genome shotgun (WGS) entry which is preliminary data.</text>
</comment>
<dbReference type="EMBL" id="MCHY01000006">
    <property type="protein sequence ID" value="RKD25724.1"/>
    <property type="molecule type" value="Genomic_DNA"/>
</dbReference>
<dbReference type="InterPro" id="IPR009003">
    <property type="entry name" value="Peptidase_S1_PA"/>
</dbReference>
<reference evidence="7 8" key="1">
    <citation type="submission" date="2016-08" db="EMBL/GenBank/DDBJ databases">
        <title>Novel Firmicute Genomes.</title>
        <authorList>
            <person name="Poppleton D.I."/>
            <person name="Gribaldo S."/>
        </authorList>
    </citation>
    <scope>NUCLEOTIDE SEQUENCE [LARGE SCALE GENOMIC DNA]</scope>
    <source>
        <strain evidence="7 8">RAOx-1</strain>
    </source>
</reference>
<evidence type="ECO:0000256" key="2">
    <source>
        <dbReference type="ARBA" id="ARBA00022670"/>
    </source>
</evidence>
<dbReference type="InterPro" id="IPR001478">
    <property type="entry name" value="PDZ"/>
</dbReference>
<dbReference type="RefSeq" id="WP_120188398.1">
    <property type="nucleotide sequence ID" value="NZ_MCHY01000006.1"/>
</dbReference>
<dbReference type="PANTHER" id="PTHR22939:SF129">
    <property type="entry name" value="SERINE PROTEASE HTRA2, MITOCHONDRIAL"/>
    <property type="match status" value="1"/>
</dbReference>
<proteinExistence type="inferred from homology"/>
<dbReference type="AlphaFoldDB" id="A0A419SN56"/>
<dbReference type="Proteomes" id="UP000284219">
    <property type="component" value="Unassembled WGS sequence"/>
</dbReference>
<name>A0A419SN56_9BACL</name>
<evidence type="ECO:0000313" key="8">
    <source>
        <dbReference type="Proteomes" id="UP000284219"/>
    </source>
</evidence>
<gene>
    <name evidence="7" type="ORF">BEP19_01925</name>
</gene>
<evidence type="ECO:0000313" key="7">
    <source>
        <dbReference type="EMBL" id="RKD25724.1"/>
    </source>
</evidence>
<dbReference type="Gene3D" id="2.30.42.10">
    <property type="match status" value="1"/>
</dbReference>
<dbReference type="SMART" id="SM00228">
    <property type="entry name" value="PDZ"/>
    <property type="match status" value="1"/>
</dbReference>
<evidence type="ECO:0000256" key="3">
    <source>
        <dbReference type="ARBA" id="ARBA00022801"/>
    </source>
</evidence>
<dbReference type="PROSITE" id="PS50106">
    <property type="entry name" value="PDZ"/>
    <property type="match status" value="1"/>
</dbReference>
<comment type="similarity">
    <text evidence="1">Belongs to the peptidase S1C family.</text>
</comment>
<dbReference type="Gene3D" id="2.40.10.10">
    <property type="entry name" value="Trypsin-like serine proteases"/>
    <property type="match status" value="2"/>
</dbReference>
<dbReference type="SUPFAM" id="SSF50494">
    <property type="entry name" value="Trypsin-like serine proteases"/>
    <property type="match status" value="1"/>
</dbReference>
<evidence type="ECO:0000256" key="4">
    <source>
        <dbReference type="ARBA" id="ARBA00022825"/>
    </source>
</evidence>
<dbReference type="Pfam" id="PF13180">
    <property type="entry name" value="PDZ_2"/>
    <property type="match status" value="1"/>
</dbReference>
<sequence>MNVKTVKTIIISFVAGAFLTGGFWLGVQNASYFKETSTADRSTTSNADNTQKGAVKNVSLMETTGSNVIADMLDLAGPAVVKIETESTRRGSSNRDLFFRHFFGEDYQIPQQERTTQSLGTGFIISKDGYILTNHHVVNGAQQIKVNMSGAEQKYTAKVIGQDPELDLAVLKIDAGKELPILELGNSDQIRVGEWSVAIGNPYGLDHTVTVGVISAKQRPLNIGQARFKDLLQTDASINPGNSGGPLLNLSGEVIGINTAINAEGQGIGFAIPINTVQEVLDDLINKGKVARPWLGISMQDLTPELARYLEVDVKEGAVIGFVSEGSPAEKAGLAQGDIIVEIDKQKVTSSEQLAEIIGNAKVGDRHQLLLLRNGQMNTVSVTIGEKNYNSQ</sequence>
<dbReference type="Pfam" id="PF13365">
    <property type="entry name" value="Trypsin_2"/>
    <property type="match status" value="1"/>
</dbReference>
<dbReference type="InterPro" id="IPR043504">
    <property type="entry name" value="Peptidase_S1_PA_chymotrypsin"/>
</dbReference>
<dbReference type="SUPFAM" id="SSF50156">
    <property type="entry name" value="PDZ domain-like"/>
    <property type="match status" value="1"/>
</dbReference>
<evidence type="ECO:0000259" key="6">
    <source>
        <dbReference type="PROSITE" id="PS50106"/>
    </source>
</evidence>
<dbReference type="PRINTS" id="PR00834">
    <property type="entry name" value="PROTEASES2C"/>
</dbReference>
<dbReference type="InterPro" id="IPR001940">
    <property type="entry name" value="Peptidase_S1C"/>
</dbReference>
<feature type="domain" description="PDZ" evidence="6">
    <location>
        <begin position="284"/>
        <end position="361"/>
    </location>
</feature>
<dbReference type="OrthoDB" id="9758917at2"/>
<keyword evidence="5" id="KW-0812">Transmembrane</keyword>
<organism evidence="7 8">
    <name type="scientific">Ammoniphilus oxalaticus</name>
    <dbReference type="NCBI Taxonomy" id="66863"/>
    <lineage>
        <taxon>Bacteria</taxon>
        <taxon>Bacillati</taxon>
        <taxon>Bacillota</taxon>
        <taxon>Bacilli</taxon>
        <taxon>Bacillales</taxon>
        <taxon>Paenibacillaceae</taxon>
        <taxon>Aneurinibacillus group</taxon>
        <taxon>Ammoniphilus</taxon>
    </lineage>
</organism>